<organism evidence="2 3">
    <name type="scientific">Castanea mollissima</name>
    <name type="common">Chinese chestnut</name>
    <dbReference type="NCBI Taxonomy" id="60419"/>
    <lineage>
        <taxon>Eukaryota</taxon>
        <taxon>Viridiplantae</taxon>
        <taxon>Streptophyta</taxon>
        <taxon>Embryophyta</taxon>
        <taxon>Tracheophyta</taxon>
        <taxon>Spermatophyta</taxon>
        <taxon>Magnoliopsida</taxon>
        <taxon>eudicotyledons</taxon>
        <taxon>Gunneridae</taxon>
        <taxon>Pentapetalae</taxon>
        <taxon>rosids</taxon>
        <taxon>fabids</taxon>
        <taxon>Fagales</taxon>
        <taxon>Fagaceae</taxon>
        <taxon>Castanea</taxon>
    </lineage>
</organism>
<evidence type="ECO:0000313" key="3">
    <source>
        <dbReference type="Proteomes" id="UP000737018"/>
    </source>
</evidence>
<name>A0A8J4RD30_9ROSI</name>
<dbReference type="OrthoDB" id="1898027at2759"/>
<accession>A0A8J4RD30</accession>
<reference evidence="2" key="1">
    <citation type="submission" date="2020-03" db="EMBL/GenBank/DDBJ databases">
        <title>Castanea mollissima Vanexum genome sequencing.</title>
        <authorList>
            <person name="Staton M."/>
        </authorList>
    </citation>
    <scope>NUCLEOTIDE SEQUENCE</scope>
    <source>
        <tissue evidence="2">Leaf</tissue>
    </source>
</reference>
<keyword evidence="1" id="KW-0175">Coiled coil</keyword>
<evidence type="ECO:0000256" key="1">
    <source>
        <dbReference type="SAM" id="Coils"/>
    </source>
</evidence>
<comment type="caution">
    <text evidence="2">The sequence shown here is derived from an EMBL/GenBank/DDBJ whole genome shotgun (WGS) entry which is preliminary data.</text>
</comment>
<gene>
    <name evidence="2" type="ORF">CMV_007970</name>
</gene>
<proteinExistence type="predicted"/>
<protein>
    <submittedName>
        <fullName evidence="2">Uncharacterized protein</fullName>
    </submittedName>
</protein>
<dbReference type="Proteomes" id="UP000737018">
    <property type="component" value="Unassembled WGS sequence"/>
</dbReference>
<feature type="coiled-coil region" evidence="1">
    <location>
        <begin position="8"/>
        <end position="35"/>
    </location>
</feature>
<keyword evidence="3" id="KW-1185">Reference proteome</keyword>
<sequence length="109" mass="12527">MDRILDYVPELENEIKKLTLRKKDMLSALENQQNLDQTPHIKVQAPTVSVHEVKEGQVIIQICLQKDREDVLSNLIRNLEAEDMCIKSASTFHISDDSSSYHLHVEVCL</sequence>
<dbReference type="AlphaFoldDB" id="A0A8J4RD30"/>
<dbReference type="EMBL" id="JRKL02000810">
    <property type="protein sequence ID" value="KAF3968115.1"/>
    <property type="molecule type" value="Genomic_DNA"/>
</dbReference>
<evidence type="ECO:0000313" key="2">
    <source>
        <dbReference type="EMBL" id="KAF3968115.1"/>
    </source>
</evidence>